<evidence type="ECO:0000256" key="7">
    <source>
        <dbReference type="ARBA" id="ARBA00022793"/>
    </source>
</evidence>
<keyword evidence="13" id="KW-1185">Reference proteome</keyword>
<dbReference type="PANTHER" id="PTHR21240:SF27">
    <property type="entry name" value="2-AMINO-3-CARBOXYMUCONATE-6-SEMIALDEHYDE DECARBOXYLASE"/>
    <property type="match status" value="1"/>
</dbReference>
<proteinExistence type="inferred from homology"/>
<dbReference type="EMBL" id="JADOUA010000001">
    <property type="protein sequence ID" value="MBG6090294.1"/>
    <property type="molecule type" value="Genomic_DNA"/>
</dbReference>
<keyword evidence="6" id="KW-0479">Metal-binding</keyword>
<evidence type="ECO:0000313" key="12">
    <source>
        <dbReference type="EMBL" id="MBG6090294.1"/>
    </source>
</evidence>
<dbReference type="GO" id="GO:0005829">
    <property type="term" value="C:cytosol"/>
    <property type="evidence" value="ECO:0007669"/>
    <property type="project" value="TreeGrafter"/>
</dbReference>
<dbReference type="GO" id="GO:0016787">
    <property type="term" value="F:hydrolase activity"/>
    <property type="evidence" value="ECO:0007669"/>
    <property type="project" value="InterPro"/>
</dbReference>
<dbReference type="InterPro" id="IPR032465">
    <property type="entry name" value="ACMSD"/>
</dbReference>
<feature type="domain" description="Amidohydrolase-related" evidence="11">
    <location>
        <begin position="4"/>
        <end position="330"/>
    </location>
</feature>
<keyword evidence="8" id="KW-0862">Zinc</keyword>
<dbReference type="EC" id="4.1.1.45" evidence="4"/>
<evidence type="ECO:0000256" key="6">
    <source>
        <dbReference type="ARBA" id="ARBA00022723"/>
    </source>
</evidence>
<accession>A0A931DKB7</accession>
<dbReference type="GO" id="GO:0019748">
    <property type="term" value="P:secondary metabolic process"/>
    <property type="evidence" value="ECO:0007669"/>
    <property type="project" value="TreeGrafter"/>
</dbReference>
<evidence type="ECO:0000256" key="4">
    <source>
        <dbReference type="ARBA" id="ARBA00012365"/>
    </source>
</evidence>
<dbReference type="GO" id="GO:0046872">
    <property type="term" value="F:metal ion binding"/>
    <property type="evidence" value="ECO:0007669"/>
    <property type="project" value="UniProtKB-KW"/>
</dbReference>
<dbReference type="SUPFAM" id="SSF51556">
    <property type="entry name" value="Metallo-dependent hydrolases"/>
    <property type="match status" value="1"/>
</dbReference>
<evidence type="ECO:0000256" key="8">
    <source>
        <dbReference type="ARBA" id="ARBA00022833"/>
    </source>
</evidence>
<gene>
    <name evidence="12" type="ORF">IW256_004407</name>
</gene>
<keyword evidence="7" id="KW-0210">Decarboxylase</keyword>
<dbReference type="InterPro" id="IPR032466">
    <property type="entry name" value="Metal_Hydrolase"/>
</dbReference>
<dbReference type="GO" id="GO:0001760">
    <property type="term" value="F:aminocarboxymuconate-semialdehyde decarboxylase activity"/>
    <property type="evidence" value="ECO:0007669"/>
    <property type="project" value="UniProtKB-EC"/>
</dbReference>
<dbReference type="RefSeq" id="WP_197012771.1">
    <property type="nucleotide sequence ID" value="NZ_BAABES010000028.1"/>
</dbReference>
<comment type="subunit">
    <text evidence="3">Monomer.</text>
</comment>
<sequence length="334" mass="36293">MSVIDVHTHVFPRLSRSEARVLAGAGEPWLREHGDGTGTIMSGDDEFRPVGVELWDPEARVAAMDRSGVDVQAVSSTPLMFGYGAEAGRAADWCELVNQRILDYCAQAPDRLLPLCQVPLQDVELACETVTKAAAAGHRGVHIGNHVGERYPDDAGIVEFLAHCAREGVPVLMHPWDMLGGDRMAGRYMLPWLVGMAAETQLSILSLILSGAFERIPESLRLCLCHGGGSFAYLLGRADNAWHNRDIVRADSPRPPSAYTGRFFVDSAVFDPRALRLLVEVMGAGRVMLGTDFPFPLGELEPGATVRACAELTGDERAAILGGNARRFFSLDER</sequence>
<evidence type="ECO:0000256" key="9">
    <source>
        <dbReference type="ARBA" id="ARBA00023239"/>
    </source>
</evidence>
<dbReference type="Pfam" id="PF04909">
    <property type="entry name" value="Amidohydro_2"/>
    <property type="match status" value="1"/>
</dbReference>
<keyword evidence="9 12" id="KW-0456">Lyase</keyword>
<dbReference type="Proteomes" id="UP000614047">
    <property type="component" value="Unassembled WGS sequence"/>
</dbReference>
<evidence type="ECO:0000259" key="11">
    <source>
        <dbReference type="Pfam" id="PF04909"/>
    </source>
</evidence>
<comment type="caution">
    <text evidence="12">The sequence shown here is derived from an EMBL/GenBank/DDBJ whole genome shotgun (WGS) entry which is preliminary data.</text>
</comment>
<comment type="similarity">
    <text evidence="2">Belongs to the metallo-dependent hydrolases superfamily. ACMSD family.</text>
</comment>
<dbReference type="InterPro" id="IPR006680">
    <property type="entry name" value="Amidohydro-rel"/>
</dbReference>
<evidence type="ECO:0000256" key="5">
    <source>
        <dbReference type="ARBA" id="ARBA00021214"/>
    </source>
</evidence>
<reference evidence="12" key="1">
    <citation type="submission" date="2020-11" db="EMBL/GenBank/DDBJ databases">
        <title>Sequencing the genomes of 1000 actinobacteria strains.</title>
        <authorList>
            <person name="Klenk H.-P."/>
        </authorList>
    </citation>
    <scope>NUCLEOTIDE SEQUENCE</scope>
    <source>
        <strain evidence="12">DSM 43175</strain>
    </source>
</reference>
<evidence type="ECO:0000256" key="2">
    <source>
        <dbReference type="ARBA" id="ARBA00005871"/>
    </source>
</evidence>
<evidence type="ECO:0000313" key="13">
    <source>
        <dbReference type="Proteomes" id="UP000614047"/>
    </source>
</evidence>
<protein>
    <recommendedName>
        <fullName evidence="5">2-amino-3-carboxymuconate-6-semialdehyde decarboxylase</fullName>
        <ecNumber evidence="4">4.1.1.45</ecNumber>
    </recommendedName>
    <alternativeName>
        <fullName evidence="10">Picolinate carboxylase</fullName>
    </alternativeName>
</protein>
<evidence type="ECO:0000256" key="3">
    <source>
        <dbReference type="ARBA" id="ARBA00011245"/>
    </source>
</evidence>
<dbReference type="Gene3D" id="3.20.20.140">
    <property type="entry name" value="Metal-dependent hydrolases"/>
    <property type="match status" value="1"/>
</dbReference>
<dbReference type="AlphaFoldDB" id="A0A931DKB7"/>
<evidence type="ECO:0000256" key="1">
    <source>
        <dbReference type="ARBA" id="ARBA00005079"/>
    </source>
</evidence>
<organism evidence="12 13">
    <name type="scientific">Actinomadura viridis</name>
    <dbReference type="NCBI Taxonomy" id="58110"/>
    <lineage>
        <taxon>Bacteria</taxon>
        <taxon>Bacillati</taxon>
        <taxon>Actinomycetota</taxon>
        <taxon>Actinomycetes</taxon>
        <taxon>Streptosporangiales</taxon>
        <taxon>Thermomonosporaceae</taxon>
        <taxon>Actinomadura</taxon>
    </lineage>
</organism>
<dbReference type="PANTHER" id="PTHR21240">
    <property type="entry name" value="2-AMINO-3-CARBOXYLMUCONATE-6-SEMIALDEHYDE DECARBOXYLASE"/>
    <property type="match status" value="1"/>
</dbReference>
<comment type="pathway">
    <text evidence="1">Secondary metabolite metabolism; quinolate metabolism.</text>
</comment>
<name>A0A931DKB7_9ACTN</name>
<evidence type="ECO:0000256" key="10">
    <source>
        <dbReference type="ARBA" id="ARBA00031120"/>
    </source>
</evidence>